<dbReference type="EMBL" id="QGNW01001708">
    <property type="protein sequence ID" value="RVW32769.1"/>
    <property type="molecule type" value="Genomic_DNA"/>
</dbReference>
<dbReference type="InterPro" id="IPR025314">
    <property type="entry name" value="DUF4219"/>
</dbReference>
<name>A0A438DBE3_VITVI</name>
<comment type="caution">
    <text evidence="2">The sequence shown here is derived from an EMBL/GenBank/DDBJ whole genome shotgun (WGS) entry which is preliminary data.</text>
</comment>
<gene>
    <name evidence="2" type="ORF">CK203_086324</name>
</gene>
<feature type="domain" description="DUF4219" evidence="1">
    <location>
        <begin position="73"/>
        <end position="99"/>
    </location>
</feature>
<dbReference type="OrthoDB" id="1880601at2759"/>
<protein>
    <recommendedName>
        <fullName evidence="1">DUF4219 domain-containing protein</fullName>
    </recommendedName>
</protein>
<sequence>MAAGVCGWISQEAEGGFFGQGEIMMRVVIVGSNGPLQKGKDEDGFVWVQWDRRRRLWMGAKSLVSMGVVPEELTEDNYENWKACLQSYLIGQGLWDVVSGVDPKPEKLTGFIAKHEETEAFQTWRKKNAIALHAIQMSCGADALVTIRETDSAKFAWDHLVELRHHRTQRSPQVERSIHIQGKSP</sequence>
<dbReference type="Proteomes" id="UP000288805">
    <property type="component" value="Unassembled WGS sequence"/>
</dbReference>
<proteinExistence type="predicted"/>
<organism evidence="2 3">
    <name type="scientific">Vitis vinifera</name>
    <name type="common">Grape</name>
    <dbReference type="NCBI Taxonomy" id="29760"/>
    <lineage>
        <taxon>Eukaryota</taxon>
        <taxon>Viridiplantae</taxon>
        <taxon>Streptophyta</taxon>
        <taxon>Embryophyta</taxon>
        <taxon>Tracheophyta</taxon>
        <taxon>Spermatophyta</taxon>
        <taxon>Magnoliopsida</taxon>
        <taxon>eudicotyledons</taxon>
        <taxon>Gunneridae</taxon>
        <taxon>Pentapetalae</taxon>
        <taxon>rosids</taxon>
        <taxon>Vitales</taxon>
        <taxon>Vitaceae</taxon>
        <taxon>Viteae</taxon>
        <taxon>Vitis</taxon>
    </lineage>
</organism>
<dbReference type="Pfam" id="PF13961">
    <property type="entry name" value="DUF4219"/>
    <property type="match status" value="1"/>
</dbReference>
<evidence type="ECO:0000313" key="3">
    <source>
        <dbReference type="Proteomes" id="UP000288805"/>
    </source>
</evidence>
<accession>A0A438DBE3</accession>
<dbReference type="AlphaFoldDB" id="A0A438DBE3"/>
<reference evidence="2 3" key="1">
    <citation type="journal article" date="2018" name="PLoS Genet.">
        <title>Population sequencing reveals clonal diversity and ancestral inbreeding in the grapevine cultivar Chardonnay.</title>
        <authorList>
            <person name="Roach M.J."/>
            <person name="Johnson D.L."/>
            <person name="Bohlmann J."/>
            <person name="van Vuuren H.J."/>
            <person name="Jones S.J."/>
            <person name="Pretorius I.S."/>
            <person name="Schmidt S.A."/>
            <person name="Borneman A.R."/>
        </authorList>
    </citation>
    <scope>NUCLEOTIDE SEQUENCE [LARGE SCALE GENOMIC DNA]</scope>
    <source>
        <strain evidence="3">cv. Chardonnay</strain>
        <tissue evidence="2">Leaf</tissue>
    </source>
</reference>
<evidence type="ECO:0000313" key="2">
    <source>
        <dbReference type="EMBL" id="RVW32769.1"/>
    </source>
</evidence>
<evidence type="ECO:0000259" key="1">
    <source>
        <dbReference type="Pfam" id="PF13961"/>
    </source>
</evidence>